<comment type="caution">
    <text evidence="1">The sequence shown here is derived from an EMBL/GenBank/DDBJ whole genome shotgun (WGS) entry which is preliminary data.</text>
</comment>
<dbReference type="EMBL" id="JADBGI010000006">
    <property type="protein sequence ID" value="MBE2998713.1"/>
    <property type="molecule type" value="Genomic_DNA"/>
</dbReference>
<sequence>MSFRTLTEILTGRRPITVSRRTNTGIEPMVTGRLLREEPGRLVVLAADESVHHIHLHPELIVGRP</sequence>
<accession>A0ABR9P4E4</accession>
<evidence type="ECO:0000313" key="1">
    <source>
        <dbReference type="EMBL" id="MBE2998713.1"/>
    </source>
</evidence>
<proteinExistence type="predicted"/>
<protein>
    <submittedName>
        <fullName evidence="1">Uncharacterized protein</fullName>
    </submittedName>
</protein>
<keyword evidence="2" id="KW-1185">Reference proteome</keyword>
<reference evidence="1 2" key="1">
    <citation type="submission" date="2020-09" db="EMBL/GenBank/DDBJ databases">
        <title>Diversity and distribution of actinomycetes associated with coral in the coast of Hainan.</title>
        <authorList>
            <person name="Li F."/>
        </authorList>
    </citation>
    <scope>NUCLEOTIDE SEQUENCE [LARGE SCALE GENOMIC DNA]</scope>
    <source>
        <strain evidence="1 2">HNM0947</strain>
    </source>
</reference>
<name>A0ABR9P4E4_9ACTN</name>
<evidence type="ECO:0000313" key="2">
    <source>
        <dbReference type="Proteomes" id="UP000806528"/>
    </source>
</evidence>
<gene>
    <name evidence="1" type="ORF">IDM40_08360</name>
</gene>
<organism evidence="1 2">
    <name type="scientific">Nocardiopsis coralli</name>
    <dbReference type="NCBI Taxonomy" id="2772213"/>
    <lineage>
        <taxon>Bacteria</taxon>
        <taxon>Bacillati</taxon>
        <taxon>Actinomycetota</taxon>
        <taxon>Actinomycetes</taxon>
        <taxon>Streptosporangiales</taxon>
        <taxon>Nocardiopsidaceae</taxon>
        <taxon>Nocardiopsis</taxon>
    </lineage>
</organism>
<dbReference type="Proteomes" id="UP000806528">
    <property type="component" value="Unassembled WGS sequence"/>
</dbReference>
<dbReference type="RefSeq" id="WP_193121357.1">
    <property type="nucleotide sequence ID" value="NZ_JADBGI010000006.1"/>
</dbReference>